<dbReference type="EMBL" id="KQ257457">
    <property type="protein sequence ID" value="KNC99671.1"/>
    <property type="molecule type" value="Genomic_DNA"/>
</dbReference>
<gene>
    <name evidence="1" type="ORF">SPPG_05053</name>
</gene>
<dbReference type="GeneID" id="27688467"/>
<dbReference type="RefSeq" id="XP_016607711.1">
    <property type="nucleotide sequence ID" value="XM_016753290.1"/>
</dbReference>
<protein>
    <submittedName>
        <fullName evidence="1">Uncharacterized protein</fullName>
    </submittedName>
</protein>
<name>A0A0L0HF58_SPIPD</name>
<accession>A0A0L0HF58</accession>
<evidence type="ECO:0000313" key="2">
    <source>
        <dbReference type="Proteomes" id="UP000053201"/>
    </source>
</evidence>
<dbReference type="InParanoid" id="A0A0L0HF58"/>
<reference evidence="1 2" key="1">
    <citation type="submission" date="2009-08" db="EMBL/GenBank/DDBJ databases">
        <title>The Genome Sequence of Spizellomyces punctatus strain DAOM BR117.</title>
        <authorList>
            <consortium name="The Broad Institute Genome Sequencing Platform"/>
            <person name="Russ C."/>
            <person name="Cuomo C."/>
            <person name="Shea T."/>
            <person name="Young S.K."/>
            <person name="Zeng Q."/>
            <person name="Koehrsen M."/>
            <person name="Haas B."/>
            <person name="Borodovsky M."/>
            <person name="Guigo R."/>
            <person name="Alvarado L."/>
            <person name="Berlin A."/>
            <person name="Bochicchio J."/>
            <person name="Borenstein D."/>
            <person name="Chapman S."/>
            <person name="Chen Z."/>
            <person name="Engels R."/>
            <person name="Freedman E."/>
            <person name="Gellesch M."/>
            <person name="Goldberg J."/>
            <person name="Griggs A."/>
            <person name="Gujja S."/>
            <person name="Heiman D."/>
            <person name="Hepburn T."/>
            <person name="Howarth C."/>
            <person name="Jen D."/>
            <person name="Larson L."/>
            <person name="Lewis B."/>
            <person name="Mehta T."/>
            <person name="Park D."/>
            <person name="Pearson M."/>
            <person name="Roberts A."/>
            <person name="Saif S."/>
            <person name="Shenoy N."/>
            <person name="Sisk P."/>
            <person name="Stolte C."/>
            <person name="Sykes S."/>
            <person name="Thomson T."/>
            <person name="Walk T."/>
            <person name="White J."/>
            <person name="Yandava C."/>
            <person name="Burger G."/>
            <person name="Gray M.W."/>
            <person name="Holland P.W.H."/>
            <person name="King N."/>
            <person name="Lang F.B.F."/>
            <person name="Roger A.J."/>
            <person name="Ruiz-Trillo I."/>
            <person name="Lander E."/>
            <person name="Nusbaum C."/>
        </authorList>
    </citation>
    <scope>NUCLEOTIDE SEQUENCE [LARGE SCALE GENOMIC DNA]</scope>
    <source>
        <strain evidence="1 2">DAOM BR117</strain>
    </source>
</reference>
<organism evidence="1 2">
    <name type="scientific">Spizellomyces punctatus (strain DAOM BR117)</name>
    <dbReference type="NCBI Taxonomy" id="645134"/>
    <lineage>
        <taxon>Eukaryota</taxon>
        <taxon>Fungi</taxon>
        <taxon>Fungi incertae sedis</taxon>
        <taxon>Chytridiomycota</taxon>
        <taxon>Chytridiomycota incertae sedis</taxon>
        <taxon>Chytridiomycetes</taxon>
        <taxon>Spizellomycetales</taxon>
        <taxon>Spizellomycetaceae</taxon>
        <taxon>Spizellomyces</taxon>
    </lineage>
</organism>
<dbReference type="Proteomes" id="UP000053201">
    <property type="component" value="Unassembled WGS sequence"/>
</dbReference>
<dbReference type="VEuPathDB" id="FungiDB:SPPG_05053"/>
<evidence type="ECO:0000313" key="1">
    <source>
        <dbReference type="EMBL" id="KNC99671.1"/>
    </source>
</evidence>
<dbReference type="OrthoDB" id="2166345at2759"/>
<keyword evidence="2" id="KW-1185">Reference proteome</keyword>
<proteinExistence type="predicted"/>
<sequence>MGVKAFAWGLCADGCLRTVDNVVHPNVPLVTIKNIRIYEDERDRLLQKLSNALGAPFTFPEPEFAKIWEKVQNDGDRGDRLGEIIYGSYLKALVDNIASKDDQTRKAILEKTPNKKVVWKFGSVEYYHDVTFDGGCLNMVVADNAFWTNVDSVGAEIEKKL</sequence>
<dbReference type="AlphaFoldDB" id="A0A0L0HF58"/>